<sequence>MERRPLALQLYLLLHCVARADPWHGWLPAMAWARALDKTQPGAEATISRNWSWLESERLIRSDRYKRLRRVFLLREDGSGTEYTRPTGNYFTLPLAYFLDEWHQKLSLSGTVVLLIARDLQVPFQLRKEHASGWYGVSADTLQRGIDELRDHGLLSITPKRIAAPRTRQGWTMVNEYRLLAPFTKPEPPSDNPIELEAAT</sequence>
<organism evidence="1 2">
    <name type="scientific">Solirubrobacter ginsenosidimutans</name>
    <dbReference type="NCBI Taxonomy" id="490573"/>
    <lineage>
        <taxon>Bacteria</taxon>
        <taxon>Bacillati</taxon>
        <taxon>Actinomycetota</taxon>
        <taxon>Thermoleophilia</taxon>
        <taxon>Solirubrobacterales</taxon>
        <taxon>Solirubrobacteraceae</taxon>
        <taxon>Solirubrobacter</taxon>
    </lineage>
</organism>
<proteinExistence type="predicted"/>
<dbReference type="Proteomes" id="UP001149140">
    <property type="component" value="Unassembled WGS sequence"/>
</dbReference>
<reference evidence="1" key="1">
    <citation type="submission" date="2022-10" db="EMBL/GenBank/DDBJ databases">
        <title>The WGS of Solirubrobacter ginsenosidimutans DSM 21036.</title>
        <authorList>
            <person name="Jiang Z."/>
        </authorList>
    </citation>
    <scope>NUCLEOTIDE SEQUENCE</scope>
    <source>
        <strain evidence="1">DSM 21036</strain>
    </source>
</reference>
<evidence type="ECO:0000313" key="2">
    <source>
        <dbReference type="Proteomes" id="UP001149140"/>
    </source>
</evidence>
<name>A0A9X3MV90_9ACTN</name>
<dbReference type="EMBL" id="JAPDOD010000023">
    <property type="protein sequence ID" value="MDA0163150.1"/>
    <property type="molecule type" value="Genomic_DNA"/>
</dbReference>
<dbReference type="RefSeq" id="WP_270042393.1">
    <property type="nucleotide sequence ID" value="NZ_JAPDOD010000023.1"/>
</dbReference>
<comment type="caution">
    <text evidence="1">The sequence shown here is derived from an EMBL/GenBank/DDBJ whole genome shotgun (WGS) entry which is preliminary data.</text>
</comment>
<protein>
    <submittedName>
        <fullName evidence="1">Uncharacterized protein</fullName>
    </submittedName>
</protein>
<dbReference type="AlphaFoldDB" id="A0A9X3MV90"/>
<keyword evidence="2" id="KW-1185">Reference proteome</keyword>
<accession>A0A9X3MV90</accession>
<evidence type="ECO:0000313" key="1">
    <source>
        <dbReference type="EMBL" id="MDA0163150.1"/>
    </source>
</evidence>
<gene>
    <name evidence="1" type="ORF">OM076_22945</name>
</gene>